<dbReference type="PANTHER" id="PTHR30485:SF0">
    <property type="entry name" value="NI_FE-HYDROGENASE 1 B-TYPE CYTOCHROME SUBUNIT-RELATED"/>
    <property type="match status" value="1"/>
</dbReference>
<organism evidence="15 16">
    <name type="scientific">Halapricum desulfuricans</name>
    <dbReference type="NCBI Taxonomy" id="2841257"/>
    <lineage>
        <taxon>Archaea</taxon>
        <taxon>Methanobacteriati</taxon>
        <taxon>Methanobacteriota</taxon>
        <taxon>Stenosarchaea group</taxon>
        <taxon>Halobacteria</taxon>
        <taxon>Halobacteriales</taxon>
        <taxon>Haloarculaceae</taxon>
        <taxon>Halapricum</taxon>
    </lineage>
</organism>
<evidence type="ECO:0000259" key="14">
    <source>
        <dbReference type="Pfam" id="PF01292"/>
    </source>
</evidence>
<keyword evidence="7" id="KW-0479">Metal-binding</keyword>
<feature type="compositionally biased region" description="Low complexity" evidence="12">
    <location>
        <begin position="286"/>
        <end position="299"/>
    </location>
</feature>
<dbReference type="PRINTS" id="PR00161">
    <property type="entry name" value="NIHGNASECYTB"/>
</dbReference>
<dbReference type="GO" id="GO:0022904">
    <property type="term" value="P:respiratory electron transport chain"/>
    <property type="evidence" value="ECO:0007669"/>
    <property type="project" value="InterPro"/>
</dbReference>
<keyword evidence="6 13" id="KW-0812">Transmembrane</keyword>
<dbReference type="PANTHER" id="PTHR30485">
    <property type="entry name" value="NI/FE-HYDROGENASE 1 B-TYPE CYTOCHROME SUBUNIT"/>
    <property type="match status" value="1"/>
</dbReference>
<evidence type="ECO:0000256" key="13">
    <source>
        <dbReference type="SAM" id="Phobius"/>
    </source>
</evidence>
<name>A0A897NRU7_9EURY</name>
<dbReference type="EMBL" id="CP064791">
    <property type="protein sequence ID" value="QSG14185.1"/>
    <property type="molecule type" value="Genomic_DNA"/>
</dbReference>
<dbReference type="SUPFAM" id="SSF81342">
    <property type="entry name" value="Transmembrane di-heme cytochromes"/>
    <property type="match status" value="1"/>
</dbReference>
<accession>A0A897NRU7</accession>
<evidence type="ECO:0000256" key="6">
    <source>
        <dbReference type="ARBA" id="ARBA00022692"/>
    </source>
</evidence>
<dbReference type="GO" id="GO:0005886">
    <property type="term" value="C:plasma membrane"/>
    <property type="evidence" value="ECO:0007669"/>
    <property type="project" value="UniProtKB-SubCell"/>
</dbReference>
<dbReference type="GeneID" id="68857279"/>
<dbReference type="RefSeq" id="WP_229122128.1">
    <property type="nucleotide sequence ID" value="NZ_CP064791.1"/>
</dbReference>
<keyword evidence="10" id="KW-0408">Iron</keyword>
<protein>
    <submittedName>
        <fullName evidence="15">Cytochrome b subunit of formate dehydrogenase</fullName>
    </submittedName>
</protein>
<evidence type="ECO:0000256" key="11">
    <source>
        <dbReference type="ARBA" id="ARBA00023136"/>
    </source>
</evidence>
<feature type="transmembrane region" description="Helical" evidence="13">
    <location>
        <begin position="232"/>
        <end position="253"/>
    </location>
</feature>
<dbReference type="InterPro" id="IPR016174">
    <property type="entry name" value="Di-haem_cyt_TM"/>
</dbReference>
<feature type="domain" description="Cytochrome b561 bacterial/Ni-hydrogenase" evidence="14">
    <location>
        <begin position="57"/>
        <end position="266"/>
    </location>
</feature>
<keyword evidence="3" id="KW-0813">Transport</keyword>
<feature type="transmembrane region" description="Helical" evidence="13">
    <location>
        <begin position="98"/>
        <end position="125"/>
    </location>
</feature>
<evidence type="ECO:0000256" key="10">
    <source>
        <dbReference type="ARBA" id="ARBA00023004"/>
    </source>
</evidence>
<keyword evidence="4" id="KW-1003">Cell membrane</keyword>
<proteinExistence type="inferred from homology"/>
<dbReference type="Pfam" id="PF01292">
    <property type="entry name" value="Ni_hydr_CYTB"/>
    <property type="match status" value="1"/>
</dbReference>
<keyword evidence="16" id="KW-1185">Reference proteome</keyword>
<evidence type="ECO:0000256" key="7">
    <source>
        <dbReference type="ARBA" id="ARBA00022723"/>
    </source>
</evidence>
<keyword evidence="5" id="KW-0349">Heme</keyword>
<evidence type="ECO:0000256" key="9">
    <source>
        <dbReference type="ARBA" id="ARBA00022989"/>
    </source>
</evidence>
<dbReference type="GO" id="GO:0009055">
    <property type="term" value="F:electron transfer activity"/>
    <property type="evidence" value="ECO:0007669"/>
    <property type="project" value="InterPro"/>
</dbReference>
<evidence type="ECO:0000313" key="15">
    <source>
        <dbReference type="EMBL" id="QSG14185.1"/>
    </source>
</evidence>
<dbReference type="InterPro" id="IPR051542">
    <property type="entry name" value="Hydrogenase_cytochrome"/>
</dbReference>
<feature type="compositionally biased region" description="Basic and acidic residues" evidence="12">
    <location>
        <begin position="301"/>
        <end position="324"/>
    </location>
</feature>
<sequence length="324" mass="36422">MSEATDGGGESPADGSDGASSLLDRGRQLWRTARSDIIETDDRVAQLETAERQSVERHSIGNRLSHWIQAILFFLLLWTGLAIWTGNYFLLESGIWGGYYVAFGIHMWTGILIVAITFVVFPYYYVLVDKHHQLLEMADIQVSFDIAEAFVGLKKYMPYYHDARRAYDEDEGDWIAHHPMQKTFFWWIAIFIGILALTGFGMYREMATESTWWIDALGFMSGWLALETLKQIHLLLAFITAVMVMFHIYFAVLPSNWDVLRSMVFGDVNAYIVHSEREEPADEQSSDGGPSPAAADGGPTAERKAGGASPGDRDSVRGGERTDE</sequence>
<dbReference type="InterPro" id="IPR000516">
    <property type="entry name" value="Ni-dep_Hydgase_cyt-B"/>
</dbReference>
<feature type="compositionally biased region" description="Gly residues" evidence="12">
    <location>
        <begin position="1"/>
        <end position="10"/>
    </location>
</feature>
<gene>
    <name evidence="15" type="primary">fdnI</name>
    <name evidence="15" type="ORF">HSEST_0639</name>
</gene>
<evidence type="ECO:0000256" key="5">
    <source>
        <dbReference type="ARBA" id="ARBA00022617"/>
    </source>
</evidence>
<keyword evidence="9 13" id="KW-1133">Transmembrane helix</keyword>
<keyword evidence="8" id="KW-0249">Electron transport</keyword>
<evidence type="ECO:0000256" key="3">
    <source>
        <dbReference type="ARBA" id="ARBA00022448"/>
    </source>
</evidence>
<feature type="transmembrane region" description="Helical" evidence="13">
    <location>
        <begin position="184"/>
        <end position="203"/>
    </location>
</feature>
<evidence type="ECO:0000313" key="16">
    <source>
        <dbReference type="Proteomes" id="UP000663292"/>
    </source>
</evidence>
<evidence type="ECO:0000256" key="4">
    <source>
        <dbReference type="ARBA" id="ARBA00022475"/>
    </source>
</evidence>
<feature type="transmembrane region" description="Helical" evidence="13">
    <location>
        <begin position="67"/>
        <end position="91"/>
    </location>
</feature>
<comment type="subcellular location">
    <subcellularLocation>
        <location evidence="1">Cell membrane</location>
        <topology evidence="1">Multi-pass membrane protein</topology>
    </subcellularLocation>
</comment>
<feature type="region of interest" description="Disordered" evidence="12">
    <location>
        <begin position="276"/>
        <end position="324"/>
    </location>
</feature>
<evidence type="ECO:0000256" key="8">
    <source>
        <dbReference type="ARBA" id="ARBA00022982"/>
    </source>
</evidence>
<dbReference type="Gene3D" id="1.20.950.20">
    <property type="entry name" value="Transmembrane di-heme cytochromes, Chain C"/>
    <property type="match status" value="1"/>
</dbReference>
<evidence type="ECO:0000256" key="1">
    <source>
        <dbReference type="ARBA" id="ARBA00004651"/>
    </source>
</evidence>
<dbReference type="Proteomes" id="UP000663292">
    <property type="component" value="Chromosome"/>
</dbReference>
<keyword evidence="11 13" id="KW-0472">Membrane</keyword>
<dbReference type="AlphaFoldDB" id="A0A897NRU7"/>
<evidence type="ECO:0000256" key="12">
    <source>
        <dbReference type="SAM" id="MobiDB-lite"/>
    </source>
</evidence>
<comment type="similarity">
    <text evidence="2">Belongs to the HupC/HyaC/HydC family.</text>
</comment>
<dbReference type="GO" id="GO:0005506">
    <property type="term" value="F:iron ion binding"/>
    <property type="evidence" value="ECO:0007669"/>
    <property type="project" value="InterPro"/>
</dbReference>
<evidence type="ECO:0000256" key="2">
    <source>
        <dbReference type="ARBA" id="ARBA00008622"/>
    </source>
</evidence>
<dbReference type="InterPro" id="IPR011577">
    <property type="entry name" value="Cyt_b561_bac/Ni-Hgenase"/>
</dbReference>
<dbReference type="GO" id="GO:0020037">
    <property type="term" value="F:heme binding"/>
    <property type="evidence" value="ECO:0007669"/>
    <property type="project" value="TreeGrafter"/>
</dbReference>
<feature type="region of interest" description="Disordered" evidence="12">
    <location>
        <begin position="1"/>
        <end position="21"/>
    </location>
</feature>
<reference evidence="15 16" key="1">
    <citation type="submission" date="2020-11" db="EMBL/GenBank/DDBJ databases">
        <title>Carbohydrate-dependent, anaerobic sulfur respiration: A novel catabolism in halophilic archaea.</title>
        <authorList>
            <person name="Sorokin D.Y."/>
            <person name="Messina E."/>
            <person name="Smedile F."/>
            <person name="La Cono V."/>
            <person name="Hallsworth J.E."/>
            <person name="Yakimov M.M."/>
        </authorList>
    </citation>
    <scope>NUCLEOTIDE SEQUENCE [LARGE SCALE GENOMIC DNA]</scope>
    <source>
        <strain evidence="15 16">HSR-Est</strain>
    </source>
</reference>